<keyword evidence="1" id="KW-0446">Lipid-binding</keyword>
<evidence type="ECO:0000313" key="2">
    <source>
        <dbReference type="EMBL" id="MCU9595077.1"/>
    </source>
</evidence>
<name>A0ABT2WI28_9BACI</name>
<dbReference type="RefSeq" id="WP_263061968.1">
    <property type="nucleotide sequence ID" value="NZ_JAOUSE010000038.1"/>
</dbReference>
<dbReference type="PANTHER" id="PTHR33434">
    <property type="entry name" value="DEGV DOMAIN-CONTAINING PROTEIN DR_1986-RELATED"/>
    <property type="match status" value="1"/>
</dbReference>
<dbReference type="PROSITE" id="PS51482">
    <property type="entry name" value="DEGV"/>
    <property type="match status" value="1"/>
</dbReference>
<dbReference type="Proteomes" id="UP001208656">
    <property type="component" value="Unassembled WGS sequence"/>
</dbReference>
<dbReference type="PANTHER" id="PTHR33434:SF2">
    <property type="entry name" value="FATTY ACID-BINDING PROTEIN TM_1468"/>
    <property type="match status" value="1"/>
</dbReference>
<proteinExistence type="predicted"/>
<evidence type="ECO:0000313" key="3">
    <source>
        <dbReference type="Proteomes" id="UP001208656"/>
    </source>
</evidence>
<reference evidence="2 3" key="1">
    <citation type="submission" date="2022-10" db="EMBL/GenBank/DDBJ databases">
        <title>Description of Fervidibacillus gen. nov. in the family Fervidibacillaceae fam. nov. with two species, Fervidibacillus albus sp. nov., and Fervidibacillus halotolerans sp. nov., isolated from tidal flat sediments.</title>
        <authorList>
            <person name="Kwon K.K."/>
            <person name="Yang S.-H."/>
        </authorList>
    </citation>
    <scope>NUCLEOTIDE SEQUENCE [LARGE SCALE GENOMIC DNA]</scope>
    <source>
        <strain evidence="2 3">DSM 23332</strain>
    </source>
</reference>
<accession>A0ABT2WI28</accession>
<evidence type="ECO:0000256" key="1">
    <source>
        <dbReference type="ARBA" id="ARBA00023121"/>
    </source>
</evidence>
<dbReference type="SUPFAM" id="SSF82549">
    <property type="entry name" value="DAK1/DegV-like"/>
    <property type="match status" value="1"/>
</dbReference>
<organism evidence="2 3">
    <name type="scientific">Pallidibacillus thermolactis</name>
    <dbReference type="NCBI Taxonomy" id="251051"/>
    <lineage>
        <taxon>Bacteria</taxon>
        <taxon>Bacillati</taxon>
        <taxon>Bacillota</taxon>
        <taxon>Bacilli</taxon>
        <taxon>Bacillales</taxon>
        <taxon>Bacillaceae</taxon>
        <taxon>Pallidibacillus</taxon>
    </lineage>
</organism>
<dbReference type="InterPro" id="IPR003797">
    <property type="entry name" value="DegV"/>
</dbReference>
<dbReference type="Gene3D" id="3.30.1180.10">
    <property type="match status" value="1"/>
</dbReference>
<dbReference type="NCBIfam" id="TIGR00762">
    <property type="entry name" value="DegV"/>
    <property type="match status" value="1"/>
</dbReference>
<dbReference type="EMBL" id="JAOUSE010000038">
    <property type="protein sequence ID" value="MCU9595077.1"/>
    <property type="molecule type" value="Genomic_DNA"/>
</dbReference>
<dbReference type="InterPro" id="IPR043168">
    <property type="entry name" value="DegV_C"/>
</dbReference>
<gene>
    <name evidence="2" type="ORF">OEV82_11580</name>
</gene>
<dbReference type="Pfam" id="PF02645">
    <property type="entry name" value="DegV"/>
    <property type="match status" value="1"/>
</dbReference>
<dbReference type="InterPro" id="IPR050270">
    <property type="entry name" value="DegV_domain_contain"/>
</dbReference>
<dbReference type="Gene3D" id="3.40.50.10170">
    <property type="match status" value="1"/>
</dbReference>
<sequence length="280" mass="31356">MSKVKITCDSTADLSHELLQKYNIDTIPLYIIIDENTYRDSVDIQPDDIYAYAQRTGKLPKTAAVSVQNYIDLFAKYQEYDAIIHINIGQQFSSSFQNAYIASQEFKNVYVINSENLSTGSGHLVIEAAELAAQGLDAEQICENLKRVIPKIDASFVIDTLDYLKMGGRCSSIQAFGASLLNIKPCIEVIDGKMEVGKKYRGKIEKSIQKYVVDRLKDRDDIITDRVFITHSGCSVDLLNQVKQLVIESQPFEEVFITRASCTISCHCGPNTLGVLFKTK</sequence>
<keyword evidence="3" id="KW-1185">Reference proteome</keyword>
<protein>
    <submittedName>
        <fullName evidence="2">DegV family protein</fullName>
    </submittedName>
</protein>
<comment type="caution">
    <text evidence="2">The sequence shown here is derived from an EMBL/GenBank/DDBJ whole genome shotgun (WGS) entry which is preliminary data.</text>
</comment>